<dbReference type="GO" id="GO:0003723">
    <property type="term" value="F:RNA binding"/>
    <property type="evidence" value="ECO:0007669"/>
    <property type="project" value="InterPro"/>
</dbReference>
<dbReference type="AlphaFoldDB" id="A0A6A3CX24"/>
<dbReference type="EMBL" id="VEPZ02000181">
    <property type="protein sequence ID" value="KAE8731868.1"/>
    <property type="molecule type" value="Genomic_DNA"/>
</dbReference>
<comment type="caution">
    <text evidence="2">The sequence shown here is derived from an EMBL/GenBank/DDBJ whole genome shotgun (WGS) entry which is preliminary data.</text>
</comment>
<name>A0A6A3CX24_HIBSY</name>
<evidence type="ECO:0000313" key="3">
    <source>
        <dbReference type="Proteomes" id="UP000436088"/>
    </source>
</evidence>
<dbReference type="InterPro" id="IPR021099">
    <property type="entry name" value="PORR_domain"/>
</dbReference>
<dbReference type="Pfam" id="PF11955">
    <property type="entry name" value="PORR"/>
    <property type="match status" value="1"/>
</dbReference>
<keyword evidence="3" id="KW-1185">Reference proteome</keyword>
<sequence length="408" mass="46607">MSDTQTVVFREAYDCQRLIQRHPLVDVRERLASMVRKGFLDRSRGLYKKTADVGCKDPSKIVRGHKGVGDGFDSEVDNLDRGGAMEEYKHSGHQHPLCLLNEMQISKLSEKAECWMCAEKASAPCFGREECHGFYLHKSCADAPSQIDHPFHCDHPLVLLQTPPYALNSYICDFCIKAEEDFKSWDYIICHDKVNEELGNNSCLDCKITLHVNCVTKYESSYFVVYLGKEDEKSSESLKFIDKSVESITCVFQRNNAGDAIEVKHIKHKHDLLLSDKIIEVKHVWHHRCREPLKLTLGSFILCEVTSSKHQHPLFFYKDYKGQCSACGLGWTGVFRSCDTSAHVKCVVGQRSFVRLKGGYKVGEHPHRVTVAKKIYYYPNSAEYDKPCQDLAFECTAPGCNYIVHWRC</sequence>
<proteinExistence type="predicted"/>
<dbReference type="PANTHER" id="PTHR46288">
    <property type="entry name" value="PHORBOL-ESTER/DAG-TYPE DOMAIN-CONTAINING PROTEIN"/>
    <property type="match status" value="1"/>
</dbReference>
<evidence type="ECO:0000259" key="1">
    <source>
        <dbReference type="Pfam" id="PF11955"/>
    </source>
</evidence>
<protein>
    <submittedName>
        <fullName evidence="2">Pentatricopeptide repeat superfamily protein isoform 1</fullName>
    </submittedName>
</protein>
<accession>A0A6A3CX24</accession>
<dbReference type="InterPro" id="IPR046349">
    <property type="entry name" value="C1-like_sf"/>
</dbReference>
<organism evidence="2 3">
    <name type="scientific">Hibiscus syriacus</name>
    <name type="common">Rose of Sharon</name>
    <dbReference type="NCBI Taxonomy" id="106335"/>
    <lineage>
        <taxon>Eukaryota</taxon>
        <taxon>Viridiplantae</taxon>
        <taxon>Streptophyta</taxon>
        <taxon>Embryophyta</taxon>
        <taxon>Tracheophyta</taxon>
        <taxon>Spermatophyta</taxon>
        <taxon>Magnoliopsida</taxon>
        <taxon>eudicotyledons</taxon>
        <taxon>Gunneridae</taxon>
        <taxon>Pentapetalae</taxon>
        <taxon>rosids</taxon>
        <taxon>malvids</taxon>
        <taxon>Malvales</taxon>
        <taxon>Malvaceae</taxon>
        <taxon>Malvoideae</taxon>
        <taxon>Hibiscus</taxon>
    </lineage>
</organism>
<dbReference type="SUPFAM" id="SSF57889">
    <property type="entry name" value="Cysteine-rich domain"/>
    <property type="match status" value="1"/>
</dbReference>
<dbReference type="PANTHER" id="PTHR46288:SF27">
    <property type="entry name" value="CYSTEINE_HISTIDINE-RICH C1 DOMAIN FAMILY PROTEIN"/>
    <property type="match status" value="1"/>
</dbReference>
<dbReference type="Proteomes" id="UP000436088">
    <property type="component" value="Unassembled WGS sequence"/>
</dbReference>
<gene>
    <name evidence="2" type="ORF">F3Y22_tig00002511pilonHSYRG00504</name>
</gene>
<evidence type="ECO:0000313" key="2">
    <source>
        <dbReference type="EMBL" id="KAE8731868.1"/>
    </source>
</evidence>
<reference evidence="2" key="1">
    <citation type="submission" date="2019-09" db="EMBL/GenBank/DDBJ databases">
        <title>Draft genome information of white flower Hibiscus syriacus.</title>
        <authorList>
            <person name="Kim Y.-M."/>
        </authorList>
    </citation>
    <scope>NUCLEOTIDE SEQUENCE [LARGE SCALE GENOMIC DNA]</scope>
    <source>
        <strain evidence="2">YM2019G1</strain>
    </source>
</reference>
<feature type="domain" description="PORR" evidence="1">
    <location>
        <begin position="3"/>
        <end position="38"/>
    </location>
</feature>